<keyword evidence="8" id="KW-0800">Toxin</keyword>
<dbReference type="GO" id="GO:0004540">
    <property type="term" value="F:RNA nuclease activity"/>
    <property type="evidence" value="ECO:0007669"/>
    <property type="project" value="InterPro"/>
</dbReference>
<dbReference type="PANTHER" id="PTHR33653:SF1">
    <property type="entry name" value="RIBONUCLEASE VAPC2"/>
    <property type="match status" value="1"/>
</dbReference>
<sequence>MIAVDTSAIMALLLGEEGVDRISDCLTENDLCISAGTLSELLIVAASRGLGEEAEALISTLGVEIVIVDGAVARQVQQAYTTWGKGQHPAGLNFGDCFAYALAMGRKIPLLYVGNDFGRTDIKPAFRLK</sequence>
<comment type="function">
    <text evidence="8">Toxic component of a toxin-antitoxin (TA) system. An RNase.</text>
</comment>
<feature type="domain" description="PIN" evidence="9">
    <location>
        <begin position="2"/>
        <end position="122"/>
    </location>
</feature>
<evidence type="ECO:0000256" key="7">
    <source>
        <dbReference type="ARBA" id="ARBA00038093"/>
    </source>
</evidence>
<evidence type="ECO:0000256" key="2">
    <source>
        <dbReference type="ARBA" id="ARBA00022649"/>
    </source>
</evidence>
<dbReference type="PANTHER" id="PTHR33653">
    <property type="entry name" value="RIBONUCLEASE VAPC2"/>
    <property type="match status" value="1"/>
</dbReference>
<dbReference type="EMBL" id="VFIY01000018">
    <property type="protein sequence ID" value="TPD57307.1"/>
    <property type="molecule type" value="Genomic_DNA"/>
</dbReference>
<feature type="binding site" evidence="8">
    <location>
        <position position="5"/>
    </location>
    <ligand>
        <name>Mg(2+)</name>
        <dbReference type="ChEBI" id="CHEBI:18420"/>
    </ligand>
</feature>
<dbReference type="Pfam" id="PF01850">
    <property type="entry name" value="PIN"/>
    <property type="match status" value="1"/>
</dbReference>
<organism evidence="10 11">
    <name type="scientific">Emcibacter nanhaiensis</name>
    <dbReference type="NCBI Taxonomy" id="1505037"/>
    <lineage>
        <taxon>Bacteria</taxon>
        <taxon>Pseudomonadati</taxon>
        <taxon>Pseudomonadota</taxon>
        <taxon>Alphaproteobacteria</taxon>
        <taxon>Emcibacterales</taxon>
        <taxon>Emcibacteraceae</taxon>
        <taxon>Emcibacter</taxon>
    </lineage>
</organism>
<feature type="binding site" evidence="8">
    <location>
        <position position="96"/>
    </location>
    <ligand>
        <name>Mg(2+)</name>
        <dbReference type="ChEBI" id="CHEBI:18420"/>
    </ligand>
</feature>
<comment type="cofactor">
    <cofactor evidence="1 8">
        <name>Mg(2+)</name>
        <dbReference type="ChEBI" id="CHEBI:18420"/>
    </cofactor>
</comment>
<keyword evidence="5 8" id="KW-0378">Hydrolase</keyword>
<name>A0A501PB92_9PROT</name>
<keyword evidence="3 8" id="KW-0540">Nuclease</keyword>
<dbReference type="SUPFAM" id="SSF88723">
    <property type="entry name" value="PIN domain-like"/>
    <property type="match status" value="1"/>
</dbReference>
<dbReference type="RefSeq" id="WP_139941622.1">
    <property type="nucleotide sequence ID" value="NZ_JBHSYP010000005.1"/>
</dbReference>
<dbReference type="InterPro" id="IPR050556">
    <property type="entry name" value="Type_II_TA_system_RNase"/>
</dbReference>
<dbReference type="InterPro" id="IPR022907">
    <property type="entry name" value="VapC_family"/>
</dbReference>
<keyword evidence="11" id="KW-1185">Reference proteome</keyword>
<dbReference type="GO" id="GO:0000287">
    <property type="term" value="F:magnesium ion binding"/>
    <property type="evidence" value="ECO:0007669"/>
    <property type="project" value="UniProtKB-UniRule"/>
</dbReference>
<dbReference type="GO" id="GO:0016787">
    <property type="term" value="F:hydrolase activity"/>
    <property type="evidence" value="ECO:0007669"/>
    <property type="project" value="UniProtKB-KW"/>
</dbReference>
<protein>
    <recommendedName>
        <fullName evidence="8">Ribonuclease VapC</fullName>
        <shortName evidence="8">RNase VapC</shortName>
        <ecNumber evidence="8">3.1.-.-</ecNumber>
    </recommendedName>
    <alternativeName>
        <fullName evidence="8">Toxin VapC</fullName>
    </alternativeName>
</protein>
<accession>A0A501PB92</accession>
<dbReference type="Proteomes" id="UP000319148">
    <property type="component" value="Unassembled WGS sequence"/>
</dbReference>
<dbReference type="OrthoDB" id="32625at2"/>
<keyword evidence="2 8" id="KW-1277">Toxin-antitoxin system</keyword>
<dbReference type="CDD" id="cd09871">
    <property type="entry name" value="PIN_MtVapC28-VapC30-like"/>
    <property type="match status" value="1"/>
</dbReference>
<dbReference type="EC" id="3.1.-.-" evidence="8"/>
<dbReference type="HAMAP" id="MF_00265">
    <property type="entry name" value="VapC_Nob1"/>
    <property type="match status" value="1"/>
</dbReference>
<evidence type="ECO:0000256" key="8">
    <source>
        <dbReference type="HAMAP-Rule" id="MF_00265"/>
    </source>
</evidence>
<dbReference type="InterPro" id="IPR002716">
    <property type="entry name" value="PIN_dom"/>
</dbReference>
<gene>
    <name evidence="8" type="primary">vapC</name>
    <name evidence="10" type="ORF">FIV46_14355</name>
</gene>
<dbReference type="InterPro" id="IPR029060">
    <property type="entry name" value="PIN-like_dom_sf"/>
</dbReference>
<evidence type="ECO:0000256" key="4">
    <source>
        <dbReference type="ARBA" id="ARBA00022723"/>
    </source>
</evidence>
<comment type="similarity">
    <text evidence="7 8">Belongs to the PINc/VapC protein family.</text>
</comment>
<evidence type="ECO:0000256" key="6">
    <source>
        <dbReference type="ARBA" id="ARBA00022842"/>
    </source>
</evidence>
<evidence type="ECO:0000259" key="9">
    <source>
        <dbReference type="Pfam" id="PF01850"/>
    </source>
</evidence>
<evidence type="ECO:0000313" key="10">
    <source>
        <dbReference type="EMBL" id="TPD57307.1"/>
    </source>
</evidence>
<evidence type="ECO:0000256" key="5">
    <source>
        <dbReference type="ARBA" id="ARBA00022801"/>
    </source>
</evidence>
<proteinExistence type="inferred from homology"/>
<evidence type="ECO:0000256" key="1">
    <source>
        <dbReference type="ARBA" id="ARBA00001946"/>
    </source>
</evidence>
<keyword evidence="4 8" id="KW-0479">Metal-binding</keyword>
<dbReference type="GO" id="GO:0090729">
    <property type="term" value="F:toxin activity"/>
    <property type="evidence" value="ECO:0007669"/>
    <property type="project" value="UniProtKB-KW"/>
</dbReference>
<evidence type="ECO:0000256" key="3">
    <source>
        <dbReference type="ARBA" id="ARBA00022722"/>
    </source>
</evidence>
<evidence type="ECO:0000313" key="11">
    <source>
        <dbReference type="Proteomes" id="UP000319148"/>
    </source>
</evidence>
<keyword evidence="6 8" id="KW-0460">Magnesium</keyword>
<comment type="caution">
    <text evidence="10">The sequence shown here is derived from an EMBL/GenBank/DDBJ whole genome shotgun (WGS) entry which is preliminary data.</text>
</comment>
<dbReference type="Gene3D" id="3.40.50.1010">
    <property type="entry name" value="5'-nuclease"/>
    <property type="match status" value="1"/>
</dbReference>
<reference evidence="11" key="1">
    <citation type="submission" date="2019-06" db="EMBL/GenBank/DDBJ databases">
        <title>The complete genome of Emcibacter congregatus ZYLT.</title>
        <authorList>
            <person name="Zhao Z."/>
        </authorList>
    </citation>
    <scope>NUCLEOTIDE SEQUENCE [LARGE SCALE GENOMIC DNA]</scope>
    <source>
        <strain evidence="11">MCCC 1A06723</strain>
    </source>
</reference>
<dbReference type="AlphaFoldDB" id="A0A501PB92"/>